<evidence type="ECO:0000313" key="2">
    <source>
        <dbReference type="EMBL" id="BBK25508.1"/>
    </source>
</evidence>
<dbReference type="SUPFAM" id="SSF51182">
    <property type="entry name" value="RmlC-like cupins"/>
    <property type="match status" value="1"/>
</dbReference>
<evidence type="ECO:0000259" key="1">
    <source>
        <dbReference type="Pfam" id="PF07883"/>
    </source>
</evidence>
<dbReference type="AlphaFoldDB" id="A0A8D5A265"/>
<sequence>MEEKQFIRHLPRASVLTLKDQISYQEGQIASKTLAQNKNVSLTLFAFDKDEEISSHQSTGDAMIQVLEGKARIMVGKEFFEVSEGESILMPHDVDHAVYALEPMKMCLTVVFPYER</sequence>
<dbReference type="CDD" id="cd02230">
    <property type="entry name" value="cupin_HP0902-like"/>
    <property type="match status" value="1"/>
</dbReference>
<proteinExistence type="predicted"/>
<accession>A0A8D5A265</accession>
<evidence type="ECO:0000313" key="3">
    <source>
        <dbReference type="Proteomes" id="UP000320585"/>
    </source>
</evidence>
<keyword evidence="3" id="KW-1185">Reference proteome</keyword>
<dbReference type="Pfam" id="PF07883">
    <property type="entry name" value="Cupin_2"/>
    <property type="match status" value="1"/>
</dbReference>
<dbReference type="KEGG" id="dho:Dia5BBH33_14430"/>
<organism evidence="2 3">
    <name type="scientific">Dialister hominis</name>
    <dbReference type="NCBI Taxonomy" id="2582419"/>
    <lineage>
        <taxon>Bacteria</taxon>
        <taxon>Bacillati</taxon>
        <taxon>Bacillota</taxon>
        <taxon>Negativicutes</taxon>
        <taxon>Veillonellales</taxon>
        <taxon>Veillonellaceae</taxon>
        <taxon>Dialister</taxon>
    </lineage>
</organism>
<feature type="domain" description="Cupin type-2" evidence="1">
    <location>
        <begin position="45"/>
        <end position="110"/>
    </location>
</feature>
<dbReference type="Proteomes" id="UP000320585">
    <property type="component" value="Chromosome"/>
</dbReference>
<dbReference type="InterPro" id="IPR011051">
    <property type="entry name" value="RmlC_Cupin_sf"/>
</dbReference>
<dbReference type="EMBL" id="AP019697">
    <property type="protein sequence ID" value="BBK25508.1"/>
    <property type="molecule type" value="Genomic_DNA"/>
</dbReference>
<dbReference type="Gene3D" id="2.60.120.10">
    <property type="entry name" value="Jelly Rolls"/>
    <property type="match status" value="1"/>
</dbReference>
<dbReference type="OrthoDB" id="9793184at2"/>
<dbReference type="PANTHER" id="PTHR37694">
    <property type="entry name" value="SLR8022 PROTEIN"/>
    <property type="match status" value="1"/>
</dbReference>
<dbReference type="InterPro" id="IPR013096">
    <property type="entry name" value="Cupin_2"/>
</dbReference>
<protein>
    <submittedName>
        <fullName evidence="2">Cupin</fullName>
    </submittedName>
</protein>
<dbReference type="GeneID" id="92716669"/>
<name>A0A8D5A265_9FIRM</name>
<reference evidence="3" key="1">
    <citation type="submission" date="2019-05" db="EMBL/GenBank/DDBJ databases">
        <title>Complete genome sequencing of Dialister sp. strain 5BBH33.</title>
        <authorList>
            <person name="Sakamoto M."/>
            <person name="Murakami T."/>
            <person name="Mori H."/>
        </authorList>
    </citation>
    <scope>NUCLEOTIDE SEQUENCE [LARGE SCALE GENOMIC DNA]</scope>
    <source>
        <strain evidence="3">5BBH33</strain>
    </source>
</reference>
<dbReference type="RefSeq" id="WP_022382357.1">
    <property type="nucleotide sequence ID" value="NZ_AP019697.1"/>
</dbReference>
<dbReference type="InterPro" id="IPR014710">
    <property type="entry name" value="RmlC-like_jellyroll"/>
</dbReference>
<gene>
    <name evidence="2" type="ORF">Dia5BBH33_14430</name>
</gene>
<dbReference type="PANTHER" id="PTHR37694:SF1">
    <property type="entry name" value="SLR8022 PROTEIN"/>
    <property type="match status" value="1"/>
</dbReference>